<comment type="caution">
    <text evidence="2">The sequence shown here is derived from an EMBL/GenBank/DDBJ whole genome shotgun (WGS) entry which is preliminary data.</text>
</comment>
<dbReference type="Gene3D" id="3.30.450.40">
    <property type="match status" value="1"/>
</dbReference>
<name>A0A2T0R6U7_9ACTN</name>
<dbReference type="AlphaFoldDB" id="A0A2T0R6U7"/>
<evidence type="ECO:0000313" key="3">
    <source>
        <dbReference type="Proteomes" id="UP000238083"/>
    </source>
</evidence>
<proteinExistence type="predicted"/>
<sequence length="349" mass="36871">MALADDPADGSGDTVGVEQHPGAGDQLELFPLEASETPAAPEPAADVVDAPTPTFADAAAQTLEDLRARLPLGTWLVSRVVEPHYTLLAVRSEVAVAGQTMRWDETLCRTMVGQGGARLVADVSAVPDYADRRMGRVFGVRGYTGVPLLGPGDQLLGTVCGLSRDPLDTDGFGVRSWLRVMEQHAGWLSGLLSAELAELPAQRTADHRVAQQRGDDLTGLADRRGWGFLLQREEQRAHAYAAPSGVLLLDLGATRSVGPVRRAAAAAASALAGRGSVVRLDGRQLGVLCTADDQRELRATADAVQSAVLASGCMFTSGWAVREPADGLPGAWRQAERRLMSVRRAPATA</sequence>
<dbReference type="OrthoDB" id="23692at2"/>
<feature type="region of interest" description="Disordered" evidence="1">
    <location>
        <begin position="1"/>
        <end position="32"/>
    </location>
</feature>
<dbReference type="RefSeq" id="WP_146149339.1">
    <property type="nucleotide sequence ID" value="NZ_PVZF01000003.1"/>
</dbReference>
<dbReference type="EMBL" id="PVZF01000003">
    <property type="protein sequence ID" value="PRY16873.1"/>
    <property type="molecule type" value="Genomic_DNA"/>
</dbReference>
<gene>
    <name evidence="2" type="ORF">CLV37_103305</name>
</gene>
<organism evidence="2 3">
    <name type="scientific">Kineococcus rhizosphaerae</name>
    <dbReference type="NCBI Taxonomy" id="559628"/>
    <lineage>
        <taxon>Bacteria</taxon>
        <taxon>Bacillati</taxon>
        <taxon>Actinomycetota</taxon>
        <taxon>Actinomycetes</taxon>
        <taxon>Kineosporiales</taxon>
        <taxon>Kineosporiaceae</taxon>
        <taxon>Kineococcus</taxon>
    </lineage>
</organism>
<dbReference type="InterPro" id="IPR029016">
    <property type="entry name" value="GAF-like_dom_sf"/>
</dbReference>
<reference evidence="2 3" key="1">
    <citation type="submission" date="2018-03" db="EMBL/GenBank/DDBJ databases">
        <title>Genomic Encyclopedia of Archaeal and Bacterial Type Strains, Phase II (KMG-II): from individual species to whole genera.</title>
        <authorList>
            <person name="Goeker M."/>
        </authorList>
    </citation>
    <scope>NUCLEOTIDE SEQUENCE [LARGE SCALE GENOMIC DNA]</scope>
    <source>
        <strain evidence="2 3">DSM 19711</strain>
    </source>
</reference>
<protein>
    <recommendedName>
        <fullName evidence="4">GAF domain-containing protein</fullName>
    </recommendedName>
</protein>
<evidence type="ECO:0000313" key="2">
    <source>
        <dbReference type="EMBL" id="PRY16873.1"/>
    </source>
</evidence>
<dbReference type="Proteomes" id="UP000238083">
    <property type="component" value="Unassembled WGS sequence"/>
</dbReference>
<keyword evidence="3" id="KW-1185">Reference proteome</keyword>
<evidence type="ECO:0000256" key="1">
    <source>
        <dbReference type="SAM" id="MobiDB-lite"/>
    </source>
</evidence>
<evidence type="ECO:0008006" key="4">
    <source>
        <dbReference type="Google" id="ProtNLM"/>
    </source>
</evidence>
<dbReference type="SUPFAM" id="SSF55781">
    <property type="entry name" value="GAF domain-like"/>
    <property type="match status" value="1"/>
</dbReference>
<accession>A0A2T0R6U7</accession>